<dbReference type="EC" id="3.5.1.1" evidence="1"/>
<dbReference type="Pfam" id="PF00710">
    <property type="entry name" value="Asparaginase"/>
    <property type="match status" value="1"/>
</dbReference>
<feature type="region of interest" description="Disordered" evidence="3">
    <location>
        <begin position="1"/>
        <end position="25"/>
    </location>
</feature>
<dbReference type="PROSITE" id="PS51732">
    <property type="entry name" value="ASN_GLN_ASE_3"/>
    <property type="match status" value="1"/>
</dbReference>
<dbReference type="OrthoDB" id="427002at2759"/>
<evidence type="ECO:0000313" key="5">
    <source>
        <dbReference type="EMBL" id="ETO06855.1"/>
    </source>
</evidence>
<name>X6M1J9_RETFI</name>
<dbReference type="Proteomes" id="UP000023152">
    <property type="component" value="Unassembled WGS sequence"/>
</dbReference>
<dbReference type="InterPro" id="IPR037152">
    <property type="entry name" value="L-asparaginase_N_sf"/>
</dbReference>
<dbReference type="InterPro" id="IPR036152">
    <property type="entry name" value="Asp/glu_Ase-like_sf"/>
</dbReference>
<reference evidence="5 6" key="1">
    <citation type="journal article" date="2013" name="Curr. Biol.">
        <title>The Genome of the Foraminiferan Reticulomyxa filosa.</title>
        <authorList>
            <person name="Glockner G."/>
            <person name="Hulsmann N."/>
            <person name="Schleicher M."/>
            <person name="Noegel A.A."/>
            <person name="Eichinger L."/>
            <person name="Gallinger C."/>
            <person name="Pawlowski J."/>
            <person name="Sierra R."/>
            <person name="Euteneuer U."/>
            <person name="Pillet L."/>
            <person name="Moustafa A."/>
            <person name="Platzer M."/>
            <person name="Groth M."/>
            <person name="Szafranski K."/>
            <person name="Schliwa M."/>
        </authorList>
    </citation>
    <scope>NUCLEOTIDE SEQUENCE [LARGE SCALE GENOMIC DNA]</scope>
</reference>
<dbReference type="InterPro" id="IPR006034">
    <property type="entry name" value="Asparaginase/glutaminase-like"/>
</dbReference>
<dbReference type="PIRSF" id="PIRSF500176">
    <property type="entry name" value="L_ASNase"/>
    <property type="match status" value="1"/>
</dbReference>
<dbReference type="Gene3D" id="3.40.50.40">
    <property type="match status" value="1"/>
</dbReference>
<dbReference type="GO" id="GO:0009066">
    <property type="term" value="P:aspartate family amino acid metabolic process"/>
    <property type="evidence" value="ECO:0007669"/>
    <property type="project" value="UniProtKB-ARBA"/>
</dbReference>
<dbReference type="PANTHER" id="PTHR11707:SF28">
    <property type="entry name" value="60 KDA LYSOPHOSPHOLIPASE"/>
    <property type="match status" value="1"/>
</dbReference>
<evidence type="ECO:0000259" key="4">
    <source>
        <dbReference type="Pfam" id="PF00710"/>
    </source>
</evidence>
<dbReference type="PANTHER" id="PTHR11707">
    <property type="entry name" value="L-ASPARAGINASE"/>
    <property type="match status" value="1"/>
</dbReference>
<gene>
    <name evidence="5" type="ORF">RFI_30538</name>
</gene>
<protein>
    <recommendedName>
        <fullName evidence="1">asparaginase</fullName>
        <ecNumber evidence="1">3.5.1.1</ecNumber>
    </recommendedName>
</protein>
<dbReference type="OMA" id="YHSGTAC"/>
<dbReference type="EMBL" id="ASPP01026727">
    <property type="protein sequence ID" value="ETO06855.1"/>
    <property type="molecule type" value="Genomic_DNA"/>
</dbReference>
<dbReference type="SMART" id="SM00870">
    <property type="entry name" value="Asparaginase"/>
    <property type="match status" value="1"/>
</dbReference>
<keyword evidence="6" id="KW-1185">Reference proteome</keyword>
<evidence type="ECO:0000256" key="2">
    <source>
        <dbReference type="PROSITE-ProRule" id="PRU10100"/>
    </source>
</evidence>
<dbReference type="GO" id="GO:0004067">
    <property type="term" value="F:asparaginase activity"/>
    <property type="evidence" value="ECO:0007669"/>
    <property type="project" value="UniProtKB-UniRule"/>
</dbReference>
<accession>X6M1J9</accession>
<sequence length="482" mass="54524">MTALNDNNIKLQVDPLDQDDKPLTKEEDKTARNVLIIITGGTFIMAPTPQGLQVQPGFLKSKMRADADFQHESLPGYEITEWENPIDSSQMSPELWIELGKKKKGLVEKWRTKKEKKGKKRKKTNVIALHIQSEYDNYKGFIILHGTDTMAYTASALSFLLENLSKPVVITGAQIPISEVFNDAKNNLIGALCVAGRLEICEVCILFNNKLFRGNRCTKMDPWHQNAFESPNLLPLALFGIDLEVEERLFLPAPVKRLQVHSTVFHDIVVLWLTPVFHHHVLKALFCCHAKRGKRKNRQLTVANVATDVHGSKASTTTTTTTTTDAIQSSGDTLKNKKKMTLDWNTNPSQKKDVEIKHWCCREKFFRHLQTLQKHCHTEIALVSHCEKGHVDTGLYSSKSVFAKLDLIHCADMTIEAAVTKMAYLMGKGYRGQLLKDLMQRNLRGELTPLQDVAKRVISFKTHEGVPKDELTIPLYATSERM</sequence>
<dbReference type="InterPro" id="IPR027473">
    <property type="entry name" value="L-asparaginase_C"/>
</dbReference>
<evidence type="ECO:0000256" key="1">
    <source>
        <dbReference type="ARBA" id="ARBA00012920"/>
    </source>
</evidence>
<dbReference type="AlphaFoldDB" id="X6M1J9"/>
<comment type="caution">
    <text evidence="5">The sequence shown here is derived from an EMBL/GenBank/DDBJ whole genome shotgun (WGS) entry which is preliminary data.</text>
</comment>
<dbReference type="SUPFAM" id="SSF53774">
    <property type="entry name" value="Glutaminase/Asparaginase"/>
    <property type="match status" value="3"/>
</dbReference>
<dbReference type="PRINTS" id="PR00139">
    <property type="entry name" value="ASNGLNASE"/>
</dbReference>
<evidence type="ECO:0000256" key="3">
    <source>
        <dbReference type="SAM" id="MobiDB-lite"/>
    </source>
</evidence>
<dbReference type="PIRSF" id="PIRSF001220">
    <property type="entry name" value="L-ASNase_gatD"/>
    <property type="match status" value="1"/>
</dbReference>
<dbReference type="Gene3D" id="3.40.50.1170">
    <property type="entry name" value="L-asparaginase, N-terminal domain"/>
    <property type="match status" value="1"/>
</dbReference>
<feature type="domain" description="L-asparaginase N-terminal" evidence="4">
    <location>
        <begin position="122"/>
        <end position="247"/>
    </location>
</feature>
<proteinExistence type="predicted"/>
<dbReference type="InterPro" id="IPR027474">
    <property type="entry name" value="L-asparaginase_N"/>
</dbReference>
<organism evidence="5 6">
    <name type="scientific">Reticulomyxa filosa</name>
    <dbReference type="NCBI Taxonomy" id="46433"/>
    <lineage>
        <taxon>Eukaryota</taxon>
        <taxon>Sar</taxon>
        <taxon>Rhizaria</taxon>
        <taxon>Retaria</taxon>
        <taxon>Foraminifera</taxon>
        <taxon>Monothalamids</taxon>
        <taxon>Reticulomyxidae</taxon>
        <taxon>Reticulomyxa</taxon>
    </lineage>
</organism>
<feature type="compositionally biased region" description="Polar residues" evidence="3">
    <location>
        <begin position="1"/>
        <end position="10"/>
    </location>
</feature>
<feature type="active site" evidence="2">
    <location>
        <position position="147"/>
    </location>
</feature>
<dbReference type="InterPro" id="IPR027475">
    <property type="entry name" value="Asparaginase/glutaminase_AS2"/>
</dbReference>
<dbReference type="PROSITE" id="PS00917">
    <property type="entry name" value="ASN_GLN_ASE_2"/>
    <property type="match status" value="1"/>
</dbReference>
<evidence type="ECO:0000313" key="6">
    <source>
        <dbReference type="Proteomes" id="UP000023152"/>
    </source>
</evidence>